<dbReference type="InterPro" id="IPR001544">
    <property type="entry name" value="Aminotrans_IV"/>
</dbReference>
<dbReference type="Proteomes" id="UP000198647">
    <property type="component" value="Unassembled WGS sequence"/>
</dbReference>
<dbReference type="SUPFAM" id="SSF56752">
    <property type="entry name" value="D-aminoacid aminotransferase-like PLP-dependent enzymes"/>
    <property type="match status" value="1"/>
</dbReference>
<evidence type="ECO:0000256" key="3">
    <source>
        <dbReference type="ARBA" id="ARBA00011738"/>
    </source>
</evidence>
<organism evidence="13 14">
    <name type="scientific">Salimicrobium album</name>
    <dbReference type="NCBI Taxonomy" id="50717"/>
    <lineage>
        <taxon>Bacteria</taxon>
        <taxon>Bacillati</taxon>
        <taxon>Bacillota</taxon>
        <taxon>Bacilli</taxon>
        <taxon>Bacillales</taxon>
        <taxon>Bacillaceae</taxon>
        <taxon>Salimicrobium</taxon>
    </lineage>
</organism>
<reference evidence="13 14" key="1">
    <citation type="submission" date="2016-10" db="EMBL/GenBank/DDBJ databases">
        <authorList>
            <person name="Varghese N."/>
            <person name="Submissions S."/>
        </authorList>
    </citation>
    <scope>NUCLEOTIDE SEQUENCE [LARGE SCALE GENOMIC DNA]</scope>
    <source>
        <strain evidence="13 14">DSM 20748</strain>
    </source>
</reference>
<proteinExistence type="inferred from homology"/>
<dbReference type="InterPro" id="IPR036038">
    <property type="entry name" value="Aminotransferase-like"/>
</dbReference>
<comment type="catalytic activity">
    <reaction evidence="12">
        <text>D-alanine + 2-oxoglutarate = D-glutamate + pyruvate</text>
        <dbReference type="Rhea" id="RHEA:15869"/>
        <dbReference type="ChEBI" id="CHEBI:15361"/>
        <dbReference type="ChEBI" id="CHEBI:16810"/>
        <dbReference type="ChEBI" id="CHEBI:29986"/>
        <dbReference type="ChEBI" id="CHEBI:57416"/>
        <dbReference type="EC" id="2.6.1.21"/>
    </reaction>
</comment>
<comment type="subunit">
    <text evidence="3">Homodimer.</text>
</comment>
<evidence type="ECO:0000256" key="4">
    <source>
        <dbReference type="ARBA" id="ARBA00012874"/>
    </source>
</evidence>
<keyword evidence="7" id="KW-0808">Transferase</keyword>
<keyword evidence="6 13" id="KW-0032">Aminotransferase</keyword>
<comment type="caution">
    <text evidence="13">The sequence shown here is derived from an EMBL/GenBank/DDBJ whole genome shotgun (WGS) entry which is preliminary data.</text>
</comment>
<dbReference type="PANTHER" id="PTHR42743:SF10">
    <property type="entry name" value="D-ALANINE AMINOTRANSFERASE"/>
    <property type="match status" value="1"/>
</dbReference>
<evidence type="ECO:0000256" key="9">
    <source>
        <dbReference type="ARBA" id="ARBA00030138"/>
    </source>
</evidence>
<evidence type="ECO:0000313" key="14">
    <source>
        <dbReference type="Proteomes" id="UP000198647"/>
    </source>
</evidence>
<gene>
    <name evidence="13" type="ORF">SAMN04488081_0662</name>
</gene>
<dbReference type="PANTHER" id="PTHR42743">
    <property type="entry name" value="AMINO-ACID AMINOTRANSFERASE"/>
    <property type="match status" value="1"/>
</dbReference>
<dbReference type="Pfam" id="PF01063">
    <property type="entry name" value="Aminotran_4"/>
    <property type="match status" value="1"/>
</dbReference>
<dbReference type="Gene3D" id="3.30.470.10">
    <property type="match status" value="1"/>
</dbReference>
<evidence type="ECO:0000256" key="6">
    <source>
        <dbReference type="ARBA" id="ARBA00022576"/>
    </source>
</evidence>
<dbReference type="EC" id="2.6.1.21" evidence="4"/>
<evidence type="ECO:0000256" key="1">
    <source>
        <dbReference type="ARBA" id="ARBA00001933"/>
    </source>
</evidence>
<evidence type="ECO:0000256" key="7">
    <source>
        <dbReference type="ARBA" id="ARBA00022679"/>
    </source>
</evidence>
<evidence type="ECO:0000256" key="8">
    <source>
        <dbReference type="ARBA" id="ARBA00022898"/>
    </source>
</evidence>
<evidence type="ECO:0000256" key="11">
    <source>
        <dbReference type="ARBA" id="ARBA00033391"/>
    </source>
</evidence>
<dbReference type="EMBL" id="FNOS01000001">
    <property type="protein sequence ID" value="SDX48194.1"/>
    <property type="molecule type" value="Genomic_DNA"/>
</dbReference>
<keyword evidence="14" id="KW-1185">Reference proteome</keyword>
<comment type="cofactor">
    <cofactor evidence="1">
        <name>pyridoxal 5'-phosphate</name>
        <dbReference type="ChEBI" id="CHEBI:597326"/>
    </cofactor>
</comment>
<dbReference type="CDD" id="cd01558">
    <property type="entry name" value="D-AAT_like"/>
    <property type="match status" value="1"/>
</dbReference>
<evidence type="ECO:0000256" key="2">
    <source>
        <dbReference type="ARBA" id="ARBA00009320"/>
    </source>
</evidence>
<dbReference type="GO" id="GO:0008483">
    <property type="term" value="F:transaminase activity"/>
    <property type="evidence" value="ECO:0007669"/>
    <property type="project" value="UniProtKB-KW"/>
</dbReference>
<comment type="similarity">
    <text evidence="2">Belongs to the class-IV pyridoxal-phosphate-dependent aminotransferase family.</text>
</comment>
<sequence>MSLYDWILTGKEFVEKNDLSYPFEERGLQFGDGVYEVIRIYEGEYYLIEEHVERLYRSAAAIKIDVPFQKQELYAHLHELLNKNSVRNDATMYLQLTRGSAPRDHAFPLNTEANLYAYVKDFARNTDSLEEGAPAITMEDIRWEWCYIKSLNLLPNVLAKQNAKELGAKEAILHKDGNVTEGSSSNIYLVRNGKVYTHPATKRILGGCVRMKIEEFCKEADIPFIEEAFRMEDFEGADEVFMTSSTSEVQPLTKVDEVTIGDGRPGPVTRKLQAAYEKDAGITGTAAIFSKE</sequence>
<dbReference type="InterPro" id="IPR005784">
    <property type="entry name" value="D_amino_transT"/>
</dbReference>
<evidence type="ECO:0000256" key="10">
    <source>
        <dbReference type="ARBA" id="ARBA00033316"/>
    </source>
</evidence>
<dbReference type="RefSeq" id="WP_093105553.1">
    <property type="nucleotide sequence ID" value="NZ_FNOS01000001.1"/>
</dbReference>
<evidence type="ECO:0000313" key="13">
    <source>
        <dbReference type="EMBL" id="SDX48194.1"/>
    </source>
</evidence>
<dbReference type="InterPro" id="IPR050571">
    <property type="entry name" value="Class-IV_PLP-Dep_Aminotrnsfr"/>
</dbReference>
<dbReference type="NCBIfam" id="TIGR01121">
    <property type="entry name" value="D_amino_aminoT"/>
    <property type="match status" value="1"/>
</dbReference>
<protein>
    <recommendedName>
        <fullName evidence="5">D-alanine aminotransferase</fullName>
        <ecNumber evidence="4">2.6.1.21</ecNumber>
    </recommendedName>
    <alternativeName>
        <fullName evidence="11">D-amino acid aminotransferase</fullName>
    </alternativeName>
    <alternativeName>
        <fullName evidence="9">D-amino acid transaminase</fullName>
    </alternativeName>
    <alternativeName>
        <fullName evidence="10">D-aspartate aminotransferase</fullName>
    </alternativeName>
</protein>
<accession>A0A1H3C3J2</accession>
<name>A0A1H3C3J2_9BACI</name>
<dbReference type="Gene3D" id="3.20.10.10">
    <property type="entry name" value="D-amino Acid Aminotransferase, subunit A, domain 2"/>
    <property type="match status" value="1"/>
</dbReference>
<dbReference type="InterPro" id="IPR043132">
    <property type="entry name" value="BCAT-like_C"/>
</dbReference>
<dbReference type="InterPro" id="IPR043131">
    <property type="entry name" value="BCAT-like_N"/>
</dbReference>
<evidence type="ECO:0000256" key="5">
    <source>
        <dbReference type="ARBA" id="ARBA00021779"/>
    </source>
</evidence>
<keyword evidence="8" id="KW-0663">Pyridoxal phosphate</keyword>
<evidence type="ECO:0000256" key="12">
    <source>
        <dbReference type="ARBA" id="ARBA00047911"/>
    </source>
</evidence>